<proteinExistence type="predicted"/>
<dbReference type="RefSeq" id="WP_155309426.1">
    <property type="nucleotide sequence ID" value="NZ_AP021879.1"/>
</dbReference>
<sequence length="86" mass="8927">MQKTDVLVIGGSAAGIVAATTSKSFNPDKKIVLIRKEKNVLVPCGIPYMFGTLESSDQNIVPDAVLANAGVELVIGEAVSISQAQV</sequence>
<dbReference type="Proteomes" id="UP000422108">
    <property type="component" value="Chromosome"/>
</dbReference>
<dbReference type="InterPro" id="IPR036188">
    <property type="entry name" value="FAD/NAD-bd_sf"/>
</dbReference>
<organism evidence="1 2">
    <name type="scientific">Desulfosarcina ovata subsp. ovata</name>
    <dbReference type="NCBI Taxonomy" id="2752305"/>
    <lineage>
        <taxon>Bacteria</taxon>
        <taxon>Pseudomonadati</taxon>
        <taxon>Thermodesulfobacteriota</taxon>
        <taxon>Desulfobacteria</taxon>
        <taxon>Desulfobacterales</taxon>
        <taxon>Desulfosarcinaceae</taxon>
        <taxon>Desulfosarcina</taxon>
    </lineage>
</organism>
<dbReference type="EMBL" id="AP021879">
    <property type="protein sequence ID" value="BBO88051.1"/>
    <property type="molecule type" value="Genomic_DNA"/>
</dbReference>
<reference evidence="1 2" key="1">
    <citation type="submission" date="2019-11" db="EMBL/GenBank/DDBJ databases">
        <title>Comparative genomics of hydrocarbon-degrading Desulfosarcina strains.</title>
        <authorList>
            <person name="Watanabe M."/>
            <person name="Kojima H."/>
            <person name="Fukui M."/>
        </authorList>
    </citation>
    <scope>NUCLEOTIDE SEQUENCE [LARGE SCALE GENOMIC DNA]</scope>
    <source>
        <strain evidence="2">oXyS1</strain>
    </source>
</reference>
<dbReference type="AlphaFoldDB" id="A0A5K8A6G1"/>
<protein>
    <recommendedName>
        <fullName evidence="3">FAD/NAD(P)-binding domain-containing protein</fullName>
    </recommendedName>
</protein>
<keyword evidence="2" id="KW-1185">Reference proteome</keyword>
<evidence type="ECO:0008006" key="3">
    <source>
        <dbReference type="Google" id="ProtNLM"/>
    </source>
</evidence>
<dbReference type="Gene3D" id="3.50.50.60">
    <property type="entry name" value="FAD/NAD(P)-binding domain"/>
    <property type="match status" value="1"/>
</dbReference>
<accession>A0A5K8A6G1</accession>
<evidence type="ECO:0000313" key="2">
    <source>
        <dbReference type="Proteomes" id="UP000422108"/>
    </source>
</evidence>
<gene>
    <name evidence="1" type="ORF">DSCOOX_12310</name>
</gene>
<name>A0A5K8A6G1_9BACT</name>
<dbReference type="SUPFAM" id="SSF51905">
    <property type="entry name" value="FAD/NAD(P)-binding domain"/>
    <property type="match status" value="1"/>
</dbReference>
<evidence type="ECO:0000313" key="1">
    <source>
        <dbReference type="EMBL" id="BBO88051.1"/>
    </source>
</evidence>